<dbReference type="Gene3D" id="1.10.540.10">
    <property type="entry name" value="Acyl-CoA dehydrogenase/oxidase, N-terminal domain"/>
    <property type="match status" value="1"/>
</dbReference>
<sequence length="369" mass="41007">MDISYHPSTQLQADCIGIIRRTAPLAEQARQLLPQQLELIYQQQWFKMLVPKQYGGLEMDLNQEVRLIEALAWADGSLGWVITLCTGAGWFGGFLDEQFAQQIFADRSVCLAGSGAPTGTATVTSNGYVINGTWKYASGALNTTHFTANCKILEDGQPVLNQHGEPLIQPFVFKKSEVNVIPAWAYIGMVSTGSHSFEVKNVVVPPCRAFKIDAAFTKVSRPLYIYPFHQLAEATLAANLSGMAIHFIDLCRDAFAEKNVSKNLKPEQQAELSSVLLSSISELNLVRESFYMCLDQSWSDFTIANRASQTQNLQNVSLASRALAKKARQIVDELYPYCGLDAARSHSELNRVWRDMHTASQHSLFTFSV</sequence>
<name>A0A495IVS0_9SPHI</name>
<dbReference type="GO" id="GO:0050660">
    <property type="term" value="F:flavin adenine dinucleotide binding"/>
    <property type="evidence" value="ECO:0007669"/>
    <property type="project" value="InterPro"/>
</dbReference>
<proteinExistence type="predicted"/>
<dbReference type="PIRSF" id="PIRSF016578">
    <property type="entry name" value="HsaA"/>
    <property type="match status" value="1"/>
</dbReference>
<dbReference type="InterPro" id="IPR013107">
    <property type="entry name" value="Acyl-CoA_DH_C"/>
</dbReference>
<dbReference type="InterPro" id="IPR013786">
    <property type="entry name" value="AcylCoA_DH/ox_N"/>
</dbReference>
<organism evidence="4 5">
    <name type="scientific">Mucilaginibacter gracilis</name>
    <dbReference type="NCBI Taxonomy" id="423350"/>
    <lineage>
        <taxon>Bacteria</taxon>
        <taxon>Pseudomonadati</taxon>
        <taxon>Bacteroidota</taxon>
        <taxon>Sphingobacteriia</taxon>
        <taxon>Sphingobacteriales</taxon>
        <taxon>Sphingobacteriaceae</taxon>
        <taxon>Mucilaginibacter</taxon>
    </lineage>
</organism>
<comment type="caution">
    <text evidence="4">The sequence shown here is derived from an EMBL/GenBank/DDBJ whole genome shotgun (WGS) entry which is preliminary data.</text>
</comment>
<dbReference type="InterPro" id="IPR009100">
    <property type="entry name" value="AcylCoA_DH/oxidase_NM_dom_sf"/>
</dbReference>
<evidence type="ECO:0000313" key="5">
    <source>
        <dbReference type="Proteomes" id="UP000268007"/>
    </source>
</evidence>
<dbReference type="InterPro" id="IPR046373">
    <property type="entry name" value="Acyl-CoA_Oxase/DH_mid-dom_sf"/>
</dbReference>
<gene>
    <name evidence="4" type="ORF">BDD43_0956</name>
</gene>
<dbReference type="RefSeq" id="WP_121196650.1">
    <property type="nucleotide sequence ID" value="NZ_RBKU01000001.1"/>
</dbReference>
<evidence type="ECO:0000259" key="2">
    <source>
        <dbReference type="Pfam" id="PF02771"/>
    </source>
</evidence>
<dbReference type="OrthoDB" id="1170793at2"/>
<dbReference type="SUPFAM" id="SSF56645">
    <property type="entry name" value="Acyl-CoA dehydrogenase NM domain-like"/>
    <property type="match status" value="1"/>
</dbReference>
<dbReference type="InterPro" id="IPR037069">
    <property type="entry name" value="AcylCoA_DH/ox_N_sf"/>
</dbReference>
<dbReference type="Gene3D" id="2.40.110.10">
    <property type="entry name" value="Butyryl-CoA Dehydrogenase, subunit A, domain 2"/>
    <property type="match status" value="1"/>
</dbReference>
<protein>
    <submittedName>
        <fullName evidence="4">Alkylation response protein AidB-like acyl-CoA dehydrogenase</fullName>
    </submittedName>
</protein>
<dbReference type="Gene3D" id="1.20.140.10">
    <property type="entry name" value="Butyryl-CoA Dehydrogenase, subunit A, domain 3"/>
    <property type="match status" value="1"/>
</dbReference>
<dbReference type="GO" id="GO:0016627">
    <property type="term" value="F:oxidoreductase activity, acting on the CH-CH group of donors"/>
    <property type="evidence" value="ECO:0007669"/>
    <property type="project" value="InterPro"/>
</dbReference>
<reference evidence="4 5" key="1">
    <citation type="submission" date="2018-10" db="EMBL/GenBank/DDBJ databases">
        <title>Genomic Encyclopedia of Archaeal and Bacterial Type Strains, Phase II (KMG-II): from individual species to whole genera.</title>
        <authorList>
            <person name="Goeker M."/>
        </authorList>
    </citation>
    <scope>NUCLEOTIDE SEQUENCE [LARGE SCALE GENOMIC DNA]</scope>
    <source>
        <strain evidence="4 5">DSM 18602</strain>
    </source>
</reference>
<dbReference type="Pfam" id="PF02771">
    <property type="entry name" value="Acyl-CoA_dh_N"/>
    <property type="match status" value="1"/>
</dbReference>
<dbReference type="AlphaFoldDB" id="A0A495IVS0"/>
<evidence type="ECO:0000256" key="1">
    <source>
        <dbReference type="ARBA" id="ARBA00023002"/>
    </source>
</evidence>
<feature type="domain" description="Acyl-CoA dehydrogenase/oxidase N-terminal" evidence="2">
    <location>
        <begin position="35"/>
        <end position="87"/>
    </location>
</feature>
<keyword evidence="5" id="KW-1185">Reference proteome</keyword>
<dbReference type="Pfam" id="PF08028">
    <property type="entry name" value="Acyl-CoA_dh_2"/>
    <property type="match status" value="1"/>
</dbReference>
<keyword evidence="1" id="KW-0560">Oxidoreductase</keyword>
<dbReference type="Proteomes" id="UP000268007">
    <property type="component" value="Unassembled WGS sequence"/>
</dbReference>
<evidence type="ECO:0000259" key="3">
    <source>
        <dbReference type="Pfam" id="PF08028"/>
    </source>
</evidence>
<dbReference type="EMBL" id="RBKU01000001">
    <property type="protein sequence ID" value="RKR80820.1"/>
    <property type="molecule type" value="Genomic_DNA"/>
</dbReference>
<evidence type="ECO:0000313" key="4">
    <source>
        <dbReference type="EMBL" id="RKR80820.1"/>
    </source>
</evidence>
<feature type="domain" description="Acyl-CoA dehydrogenase C-terminal" evidence="3">
    <location>
        <begin position="305"/>
        <end position="365"/>
    </location>
</feature>
<accession>A0A495IVS0</accession>